<dbReference type="PROSITE" id="PS51755">
    <property type="entry name" value="OMPR_PHOB"/>
    <property type="match status" value="1"/>
</dbReference>
<dbReference type="SMART" id="SM01043">
    <property type="entry name" value="BTAD"/>
    <property type="match status" value="1"/>
</dbReference>
<dbReference type="RefSeq" id="WP_184580036.1">
    <property type="nucleotide sequence ID" value="NZ_JACHJT010000001.1"/>
</dbReference>
<dbReference type="GO" id="GO:0000160">
    <property type="term" value="P:phosphorelay signal transduction system"/>
    <property type="evidence" value="ECO:0007669"/>
    <property type="project" value="InterPro"/>
</dbReference>
<dbReference type="EMBL" id="JACHJT010000001">
    <property type="protein sequence ID" value="MBB4932538.1"/>
    <property type="molecule type" value="Genomic_DNA"/>
</dbReference>
<dbReference type="AlphaFoldDB" id="A0A7W7RIE5"/>
<dbReference type="InterPro" id="IPR005158">
    <property type="entry name" value="BTAD"/>
</dbReference>
<comment type="caution">
    <text evidence="5">The sequence shown here is derived from an EMBL/GenBank/DDBJ whole genome shotgun (WGS) entry which is preliminary data.</text>
</comment>
<feature type="DNA-binding region" description="OmpR/PhoB-type" evidence="3">
    <location>
        <begin position="1"/>
        <end position="91"/>
    </location>
</feature>
<dbReference type="Pfam" id="PF03704">
    <property type="entry name" value="BTAD"/>
    <property type="match status" value="1"/>
</dbReference>
<dbReference type="SUPFAM" id="SSF46894">
    <property type="entry name" value="C-terminal effector domain of the bipartite response regulators"/>
    <property type="match status" value="1"/>
</dbReference>
<dbReference type="Gene3D" id="1.10.10.10">
    <property type="entry name" value="Winged helix-like DNA-binding domain superfamily/Winged helix DNA-binding domain"/>
    <property type="match status" value="1"/>
</dbReference>
<keyword evidence="6" id="KW-1185">Reference proteome</keyword>
<evidence type="ECO:0000313" key="5">
    <source>
        <dbReference type="EMBL" id="MBB4932538.1"/>
    </source>
</evidence>
<evidence type="ECO:0000259" key="4">
    <source>
        <dbReference type="PROSITE" id="PS51755"/>
    </source>
</evidence>
<evidence type="ECO:0000256" key="1">
    <source>
        <dbReference type="ARBA" id="ARBA00005820"/>
    </source>
</evidence>
<gene>
    <name evidence="5" type="ORF">F4561_003358</name>
</gene>
<dbReference type="InterPro" id="IPR027417">
    <property type="entry name" value="P-loop_NTPase"/>
</dbReference>
<dbReference type="SUPFAM" id="SSF52540">
    <property type="entry name" value="P-loop containing nucleoside triphosphate hydrolases"/>
    <property type="match status" value="1"/>
</dbReference>
<dbReference type="Pfam" id="PF25872">
    <property type="entry name" value="HTH_77"/>
    <property type="match status" value="1"/>
</dbReference>
<dbReference type="SUPFAM" id="SSF48452">
    <property type="entry name" value="TPR-like"/>
    <property type="match status" value="2"/>
</dbReference>
<reference evidence="5 6" key="1">
    <citation type="submission" date="2020-08" db="EMBL/GenBank/DDBJ databases">
        <title>Sequencing the genomes of 1000 actinobacteria strains.</title>
        <authorList>
            <person name="Klenk H.-P."/>
        </authorList>
    </citation>
    <scope>NUCLEOTIDE SEQUENCE [LARGE SCALE GENOMIC DNA]</scope>
    <source>
        <strain evidence="5 6">DSM 102030</strain>
    </source>
</reference>
<dbReference type="SMART" id="SM00862">
    <property type="entry name" value="Trans_reg_C"/>
    <property type="match status" value="1"/>
</dbReference>
<keyword evidence="2 3" id="KW-0238">DNA-binding</keyword>
<accession>A0A7W7RIE5</accession>
<evidence type="ECO:0000256" key="2">
    <source>
        <dbReference type="ARBA" id="ARBA00023125"/>
    </source>
</evidence>
<dbReference type="InterPro" id="IPR001867">
    <property type="entry name" value="OmpR/PhoB-type_DNA-bd"/>
</dbReference>
<feature type="domain" description="OmpR/PhoB-type" evidence="4">
    <location>
        <begin position="1"/>
        <end position="91"/>
    </location>
</feature>
<protein>
    <submittedName>
        <fullName evidence="5">Putative ATPase</fullName>
    </submittedName>
</protein>
<dbReference type="InterPro" id="IPR036388">
    <property type="entry name" value="WH-like_DNA-bd_sf"/>
</dbReference>
<name>A0A7W7RIE5_9ACTN</name>
<dbReference type="GO" id="GO:0006355">
    <property type="term" value="P:regulation of DNA-templated transcription"/>
    <property type="evidence" value="ECO:0007669"/>
    <property type="project" value="InterPro"/>
</dbReference>
<dbReference type="InterPro" id="IPR058852">
    <property type="entry name" value="HTH_77"/>
</dbReference>
<dbReference type="CDD" id="cd15831">
    <property type="entry name" value="BTAD"/>
    <property type="match status" value="1"/>
</dbReference>
<proteinExistence type="inferred from homology"/>
<evidence type="ECO:0000313" key="6">
    <source>
        <dbReference type="Proteomes" id="UP000523007"/>
    </source>
</evidence>
<dbReference type="Proteomes" id="UP000523007">
    <property type="component" value="Unassembled WGS sequence"/>
</dbReference>
<sequence>MRILLLGPVECYTDDGTSVSIAGARLRGLLARLALEAGRPVTPDSLVGDLWGAEAPSGATAALQGLVSRLRKALTGVATVELVAGGYRLPIGTDAVDIHRFEELAARGRRELAAARTTEAASHLGAALDLWRGAALADVREAPFARDTATKLAQTHDAAAEDYFDAELRLGRPSDVLADLGEHAARRPLSERLAELRMRALSASGRQSDALAVYEELRGRLGEELGVDPSLELRETHLALLRGELDRPVAPAAEAAPNRLPARLTSFVGRKPELDQLASLLAAARLVTVVGPGGAGKTRLALEAAGRDPAHQGGHVWFAPLASVGPQSDRLADAVLGALGGGYGSGQPQPADPVDRMVELLDVGDAVLLLDNCEHVVEAAAELAERLLVRLPRLRVLATSREALAVTGEALCHLGPLDLPAEDPDVPDAARAAAVRLFMDRAENVRPGFTLDASTARPVAEICRRLDGMPLALELAAARMRTMGVEQIARRLDDRFRLLTSGSRTALLRQRSLLAVVEWSWDLLDGPERALARRLSVFPGGASPTALEEVCADEVLPAEDMVRVVGSLVEKSIVEHRSDSDGDRYRMLETIRAYAATRLAASGDEVATRFADYFLALAEEHEPLLRTREQLGAMVLFDTEHDNLADALRTVFDAGDWGRASRFVRAMFWYWGLKGMVAQYAVHVGEVLEFGDALPEEVHAAFRVVGSAVPHAAPEPPQRCAPDLDSPAAMAYHPAVPMLRVAQLGPGESGPGEEPEVVRRALASADPWGRASVLWTRDSARVDQGDLRTGARSRLEALRGFEEAGDRWGLVMCLLRISRDHSLRADPAPAIAAAERAVAIGAELGTEMHLLWTRARLARERMNSGDLDGAFRDIHASIRQAKEHGHRRAEANMHACLATAHRLSGDPEQADRALDRMVELAARLPSGEGLPSDEVAGYRMAHRLAEGTAGPARELLERAAPVWFADHRADGLAWGAELLGGLLALEGDPVRAATALGMSEVIRGAFDRGDPELGALTASLTERLGADGCQAAFRAGAQLPREEALDRLAGQAAFAR</sequence>
<dbReference type="InterPro" id="IPR016032">
    <property type="entry name" value="Sig_transdc_resp-reg_C-effctor"/>
</dbReference>
<dbReference type="InterPro" id="IPR011990">
    <property type="entry name" value="TPR-like_helical_dom_sf"/>
</dbReference>
<evidence type="ECO:0000256" key="3">
    <source>
        <dbReference type="PROSITE-ProRule" id="PRU01091"/>
    </source>
</evidence>
<comment type="similarity">
    <text evidence="1">Belongs to the AfsR/DnrI/RedD regulatory family.</text>
</comment>
<dbReference type="PANTHER" id="PTHR47691:SF3">
    <property type="entry name" value="HTH-TYPE TRANSCRIPTIONAL REGULATOR RV0890C-RELATED"/>
    <property type="match status" value="1"/>
</dbReference>
<dbReference type="GO" id="GO:0003677">
    <property type="term" value="F:DNA binding"/>
    <property type="evidence" value="ECO:0007669"/>
    <property type="project" value="UniProtKB-UniRule"/>
</dbReference>
<dbReference type="Gene3D" id="1.25.40.10">
    <property type="entry name" value="Tetratricopeptide repeat domain"/>
    <property type="match status" value="2"/>
</dbReference>
<dbReference type="PANTHER" id="PTHR47691">
    <property type="entry name" value="REGULATOR-RELATED"/>
    <property type="match status" value="1"/>
</dbReference>
<organism evidence="5 6">
    <name type="scientific">Lipingzhangella halophila</name>
    <dbReference type="NCBI Taxonomy" id="1783352"/>
    <lineage>
        <taxon>Bacteria</taxon>
        <taxon>Bacillati</taxon>
        <taxon>Actinomycetota</taxon>
        <taxon>Actinomycetes</taxon>
        <taxon>Streptosporangiales</taxon>
        <taxon>Nocardiopsidaceae</taxon>
        <taxon>Lipingzhangella</taxon>
    </lineage>
</organism>